<dbReference type="Pfam" id="PF07728">
    <property type="entry name" value="AAA_5"/>
    <property type="match status" value="1"/>
</dbReference>
<reference evidence="3 4" key="1">
    <citation type="submission" date="2016-10" db="EMBL/GenBank/DDBJ databases">
        <title>Paenibacillus species isolates.</title>
        <authorList>
            <person name="Beno S.M."/>
        </authorList>
    </citation>
    <scope>NUCLEOTIDE SEQUENCE [LARGE SCALE GENOMIC DNA]</scope>
    <source>
        <strain evidence="3 4">FSL H7-0744</strain>
    </source>
</reference>
<dbReference type="Pfam" id="PF12102">
    <property type="entry name" value="MrcB_N"/>
    <property type="match status" value="1"/>
</dbReference>
<dbReference type="SUPFAM" id="SSF52540">
    <property type="entry name" value="P-loop containing nucleoside triphosphate hydrolases"/>
    <property type="match status" value="1"/>
</dbReference>
<dbReference type="Gene3D" id="3.30.920.90">
    <property type="match status" value="1"/>
</dbReference>
<keyword evidence="4" id="KW-1185">Reference proteome</keyword>
<organism evidence="3 4">
    <name type="scientific">Paenibacillus borealis</name>
    <dbReference type="NCBI Taxonomy" id="160799"/>
    <lineage>
        <taxon>Bacteria</taxon>
        <taxon>Bacillati</taxon>
        <taxon>Bacillota</taxon>
        <taxon>Bacilli</taxon>
        <taxon>Bacillales</taxon>
        <taxon>Paenibacillaceae</taxon>
        <taxon>Paenibacillus</taxon>
    </lineage>
</organism>
<dbReference type="InterPro" id="IPR021961">
    <property type="entry name" value="McrB_DNA-bd"/>
</dbReference>
<evidence type="ECO:0000259" key="2">
    <source>
        <dbReference type="Pfam" id="PF12102"/>
    </source>
</evidence>
<dbReference type="InterPro" id="IPR052934">
    <property type="entry name" value="Methyl-DNA_Rec/Restrict_Enz"/>
</dbReference>
<feature type="domain" description="Type IV methyl-directed restriction enzyme EcoKMcrB subunit DNA-binding" evidence="2">
    <location>
        <begin position="149"/>
        <end position="327"/>
    </location>
</feature>
<protein>
    <submittedName>
        <fullName evidence="3">ATPase</fullName>
    </submittedName>
</protein>
<evidence type="ECO:0000259" key="1">
    <source>
        <dbReference type="Pfam" id="PF07728"/>
    </source>
</evidence>
<evidence type="ECO:0000313" key="4">
    <source>
        <dbReference type="Proteomes" id="UP000187412"/>
    </source>
</evidence>
<dbReference type="PANTHER" id="PTHR37291">
    <property type="entry name" value="5-METHYLCYTOSINE-SPECIFIC RESTRICTION ENZYME B"/>
    <property type="match status" value="1"/>
</dbReference>
<comment type="caution">
    <text evidence="3">The sequence shown here is derived from an EMBL/GenBank/DDBJ whole genome shotgun (WGS) entry which is preliminary data.</text>
</comment>
<dbReference type="RefSeq" id="WP_076110216.1">
    <property type="nucleotide sequence ID" value="NZ_MPTB01000009.1"/>
</dbReference>
<gene>
    <name evidence="3" type="ORF">BSK56_09015</name>
</gene>
<proteinExistence type="predicted"/>
<dbReference type="EMBL" id="MPTB01000009">
    <property type="protein sequence ID" value="OMD49483.1"/>
    <property type="molecule type" value="Genomic_DNA"/>
</dbReference>
<name>A0ABX3HG06_PAEBO</name>
<dbReference type="Proteomes" id="UP000187412">
    <property type="component" value="Unassembled WGS sequence"/>
</dbReference>
<dbReference type="Gene3D" id="3.40.50.300">
    <property type="entry name" value="P-loop containing nucleotide triphosphate hydrolases"/>
    <property type="match status" value="1"/>
</dbReference>
<sequence length="751" mass="86316">MSLPEFITQIFRRKQKSYKMVLILSLIEELKTINQERASYDKVKNRFLGYYIQQQDLGHRADETPFHYHARWSEITKGQLNSILTTPVKVLSEVIFVDTEDNSIGFYPEVKNQLGEAGLRQLENLAKEELLKYNTAMQQFSLKNHLENIMAQYVEAKREPFKDHSLGTLLRKTIPSELRALPFLNEECYKIQGSIGQGKWADVPWFSILDKRITSTTQSGEYVVYLFAENMSAVYLTLAQGVTTAPKEKGSKDKYAYLRNKTQEIRELIPLANMNKDENIQLLGHGRGNDYQASTVAYIKYERGKVPSDEQLVKDLQNVIEDYRIYVEDHILNETARTLEVEPVTEYIESVPEPIDDAEIPSFLHQIQSHIRRQGFFFPEHLIENFYLSLKAKPFVILAGISGTGKTRLVKLFAEALGATRDNGQFTLIPVRPDWSDPADLLGYKDLSGRFQPGPITKVFVDARKLENQHKPYFICLDEMNLARVEHYFSDLLSVMETQEWREGRITTQDLISPTLLDTLEDQVEYGSLDIPENVFLIGTVNMDETTHPFSKKVLDRASTLEFNYINLEQYPDLGEQVEVSDSPDAADLNHLFLRSDYLQLVDAYDTNKELVVRTTERLVKINALLEDIHAHVGFRVRDAICFYMIYNDRYKLMSEEEAFDWQLLQKILPRIQGSHSSVRRVLLSLIKGAIGSGAGVTVNIQDLMEDATPLYMKWAAGQTPPTAKHPQTARKLAFMLRRLEEDGFTSFWLS</sequence>
<dbReference type="InterPro" id="IPR027417">
    <property type="entry name" value="P-loop_NTPase"/>
</dbReference>
<dbReference type="PANTHER" id="PTHR37291:SF1">
    <property type="entry name" value="TYPE IV METHYL-DIRECTED RESTRICTION ENZYME ECOKMCRB SUBUNIT"/>
    <property type="match status" value="1"/>
</dbReference>
<dbReference type="InterPro" id="IPR011704">
    <property type="entry name" value="ATPase_dyneun-rel_AAA"/>
</dbReference>
<feature type="domain" description="ATPase dynein-related AAA" evidence="1">
    <location>
        <begin position="396"/>
        <end position="554"/>
    </location>
</feature>
<accession>A0ABX3HG06</accession>
<evidence type="ECO:0000313" key="3">
    <source>
        <dbReference type="EMBL" id="OMD49483.1"/>
    </source>
</evidence>